<sequence length="309" mass="35014">NRFAATCEVCGLVKGACLFCSEDDCNAAYHVTCGQRAGYIFRMESEPDVKFISYCHKHTVQNLPPNTYCVDYWKLKRLDKGGPLILPSDIKNSTIPQFREVANKPNEILLRKEPRDTRMAADNMRTLLWMTSERESRKLENLHASKDLLSSILNDIQNGRLDDNQINNAIQLVSDMNIREPKHDINLKSNETGIIEYISPNTELDVKADNYVPKIQKNSLKEIISYRSQAKNDTIEFDGLDFEDGDVDSPPDESENEISEDDEEESEGHALFVNEEGENFHGHSAAKPTSILDEKNVSPQDIVALIYDS</sequence>
<proteinExistence type="predicted"/>
<accession>A0AC35F227</accession>
<name>A0AC35F227_9BILA</name>
<protein>
    <submittedName>
        <fullName evidence="2">PHD-type domain-containing protein</fullName>
    </submittedName>
</protein>
<evidence type="ECO:0000313" key="1">
    <source>
        <dbReference type="Proteomes" id="UP000887580"/>
    </source>
</evidence>
<dbReference type="Proteomes" id="UP000887580">
    <property type="component" value="Unplaced"/>
</dbReference>
<reference evidence="2" key="1">
    <citation type="submission" date="2022-11" db="UniProtKB">
        <authorList>
            <consortium name="WormBaseParasite"/>
        </authorList>
    </citation>
    <scope>IDENTIFICATION</scope>
</reference>
<organism evidence="1 2">
    <name type="scientific">Panagrolaimus sp. PS1159</name>
    <dbReference type="NCBI Taxonomy" id="55785"/>
    <lineage>
        <taxon>Eukaryota</taxon>
        <taxon>Metazoa</taxon>
        <taxon>Ecdysozoa</taxon>
        <taxon>Nematoda</taxon>
        <taxon>Chromadorea</taxon>
        <taxon>Rhabditida</taxon>
        <taxon>Tylenchina</taxon>
        <taxon>Panagrolaimomorpha</taxon>
        <taxon>Panagrolaimoidea</taxon>
        <taxon>Panagrolaimidae</taxon>
        <taxon>Panagrolaimus</taxon>
    </lineage>
</organism>
<evidence type="ECO:0000313" key="2">
    <source>
        <dbReference type="WBParaSite" id="PS1159_v2.g12990.t1"/>
    </source>
</evidence>
<dbReference type="WBParaSite" id="PS1159_v2.g12990.t1">
    <property type="protein sequence ID" value="PS1159_v2.g12990.t1"/>
    <property type="gene ID" value="PS1159_v2.g12990"/>
</dbReference>